<keyword evidence="2" id="KW-1185">Reference proteome</keyword>
<protein>
    <submittedName>
        <fullName evidence="1">Uncharacterized protein</fullName>
    </submittedName>
</protein>
<name>A0ABU0RMP6_9ACTN</name>
<organism evidence="1 2">
    <name type="scientific">Streptomyces turgidiscabies</name>
    <dbReference type="NCBI Taxonomy" id="85558"/>
    <lineage>
        <taxon>Bacteria</taxon>
        <taxon>Bacillati</taxon>
        <taxon>Actinomycetota</taxon>
        <taxon>Actinomycetes</taxon>
        <taxon>Kitasatosporales</taxon>
        <taxon>Streptomycetaceae</taxon>
        <taxon>Streptomyces</taxon>
    </lineage>
</organism>
<comment type="caution">
    <text evidence="1">The sequence shown here is derived from an EMBL/GenBank/DDBJ whole genome shotgun (WGS) entry which is preliminary data.</text>
</comment>
<dbReference type="RefSeq" id="WP_307627099.1">
    <property type="nucleotide sequence ID" value="NZ_JAUSZS010000004.1"/>
</dbReference>
<dbReference type="Proteomes" id="UP001223072">
    <property type="component" value="Unassembled WGS sequence"/>
</dbReference>
<accession>A0ABU0RMP6</accession>
<dbReference type="EMBL" id="JAUSZS010000004">
    <property type="protein sequence ID" value="MDQ0933262.1"/>
    <property type="molecule type" value="Genomic_DNA"/>
</dbReference>
<reference evidence="1 2" key="1">
    <citation type="submission" date="2023-07" db="EMBL/GenBank/DDBJ databases">
        <title>Comparative genomics of wheat-associated soil bacteria to identify genetic determinants of phenazine resistance.</title>
        <authorList>
            <person name="Mouncey N."/>
        </authorList>
    </citation>
    <scope>NUCLEOTIDE SEQUENCE [LARGE SCALE GENOMIC DNA]</scope>
    <source>
        <strain evidence="1 2">W2I16</strain>
    </source>
</reference>
<dbReference type="Pfam" id="PF03752">
    <property type="entry name" value="ALF"/>
    <property type="match status" value="2"/>
</dbReference>
<proteinExistence type="predicted"/>
<sequence>MRVEVENLWINSPSAKLRTAAGDALLAEPSKVGAFLTEGQYETMEQDVRVYIAQVTDAGGPVVKERGRAALASGSVSDLRDFATAGQYEARGQDERVVAAQLIDSGGPEVKAAARIALEGPAPLLHAFVETGQYMARRRTSWRPRMWPRCRV</sequence>
<evidence type="ECO:0000313" key="1">
    <source>
        <dbReference type="EMBL" id="MDQ0933262.1"/>
    </source>
</evidence>
<dbReference type="InterPro" id="IPR005506">
    <property type="entry name" value="DUF312_ALF"/>
</dbReference>
<gene>
    <name evidence="1" type="ORF">QFZ49_003202</name>
</gene>
<evidence type="ECO:0000313" key="2">
    <source>
        <dbReference type="Proteomes" id="UP001223072"/>
    </source>
</evidence>